<evidence type="ECO:0000259" key="1">
    <source>
        <dbReference type="Pfam" id="PF06985"/>
    </source>
</evidence>
<dbReference type="PANTHER" id="PTHR24148">
    <property type="entry name" value="ANKYRIN REPEAT DOMAIN-CONTAINING PROTEIN 39 HOMOLOG-RELATED"/>
    <property type="match status" value="1"/>
</dbReference>
<dbReference type="PANTHER" id="PTHR24148:SF82">
    <property type="entry name" value="HETEROKARYON INCOMPATIBILITY DOMAIN-CONTAINING PROTEIN"/>
    <property type="match status" value="1"/>
</dbReference>
<accession>A0A8E2J9E5</accession>
<dbReference type="Pfam" id="PF06985">
    <property type="entry name" value="HET"/>
    <property type="match status" value="1"/>
</dbReference>
<dbReference type="InterPro" id="IPR010730">
    <property type="entry name" value="HET"/>
</dbReference>
<evidence type="ECO:0000313" key="3">
    <source>
        <dbReference type="Proteomes" id="UP000250266"/>
    </source>
</evidence>
<dbReference type="EMBL" id="KV745698">
    <property type="protein sequence ID" value="OCK73639.1"/>
    <property type="molecule type" value="Genomic_DNA"/>
</dbReference>
<evidence type="ECO:0000313" key="2">
    <source>
        <dbReference type="EMBL" id="OCK73639.1"/>
    </source>
</evidence>
<name>A0A8E2J9E5_9PEZI</name>
<sequence>MPNIYQHLDSKLAQIRTLSILPGEFDDPIHVALQIEPLDDSPQYEALSYVWGQELAPLPAVVNGTELQITQNLDIALRHLRHPHTNRVLWVDAICIDQSNIAERADQVKLMHRIYHDASTVLIWLGPAADDSDLAMRSIAGEKFDKEYWQTYDFQIQFMEILYRPWFTRIWVIQEFVLGKNHPRIGCGTVWAHWLGFINAWLHFEDNARVIDEEYRRQYVVALSETFQTPWVQQANRKTVEREALSKDRIFQCLQNCFGEDYLRHTAHSTLSDLSLDIQVNYGLWAARYAIMQSCQYESPVAKTYWRRLELNRVVPLTYHKFLMHARGTILLQKKSMSFEEVLKGTMNLRSTDPRDKIYGILGLVSDKARESIPIDYCQAPEWTFVPTMAYIIRHEPSGVSLLGLLWAKRPFKTRFPSWVADFTISADYTDKHSPVLLRGSCVNSSWRWPQDNNVTQDLTTLSASGISFGTVKAVVPFVNGDRQTFVMQLRAIETLVKRVCPLSEPLWRTLIGARNTDPNLLNSGLSFDQRFEVLMGRSGSYDQLEPALPFADQLREFMGYIMNGRSFFVTDEGFAGVSTPEIQVGDTVAIVFGMIRPTVLREVTPDELGIKTGLEGEGIRHHRITGFAYVGCHNREEFEAQEKEGFQDWTKHQCFRNKEVVKFSIL</sequence>
<feature type="domain" description="Heterokaryon incompatibility" evidence="1">
    <location>
        <begin position="44"/>
        <end position="175"/>
    </location>
</feature>
<dbReference type="Proteomes" id="UP000250266">
    <property type="component" value="Unassembled WGS sequence"/>
</dbReference>
<dbReference type="OrthoDB" id="2157530at2759"/>
<keyword evidence="3" id="KW-1185">Reference proteome</keyword>
<protein>
    <submittedName>
        <fullName evidence="2">HET-domain-containing protein</fullName>
    </submittedName>
</protein>
<dbReference type="AlphaFoldDB" id="A0A8E2J9E5"/>
<organism evidence="2 3">
    <name type="scientific">Lepidopterella palustris CBS 459.81</name>
    <dbReference type="NCBI Taxonomy" id="1314670"/>
    <lineage>
        <taxon>Eukaryota</taxon>
        <taxon>Fungi</taxon>
        <taxon>Dikarya</taxon>
        <taxon>Ascomycota</taxon>
        <taxon>Pezizomycotina</taxon>
        <taxon>Dothideomycetes</taxon>
        <taxon>Pleosporomycetidae</taxon>
        <taxon>Mytilinidiales</taxon>
        <taxon>Argynnaceae</taxon>
        <taxon>Lepidopterella</taxon>
    </lineage>
</organism>
<dbReference type="InterPro" id="IPR052895">
    <property type="entry name" value="HetReg/Transcr_Mod"/>
</dbReference>
<proteinExistence type="predicted"/>
<reference evidence="2 3" key="1">
    <citation type="journal article" date="2016" name="Nat. Commun.">
        <title>Ectomycorrhizal ecology is imprinted in the genome of the dominant symbiotic fungus Cenococcum geophilum.</title>
        <authorList>
            <consortium name="DOE Joint Genome Institute"/>
            <person name="Peter M."/>
            <person name="Kohler A."/>
            <person name="Ohm R.A."/>
            <person name="Kuo A."/>
            <person name="Krutzmann J."/>
            <person name="Morin E."/>
            <person name="Arend M."/>
            <person name="Barry K.W."/>
            <person name="Binder M."/>
            <person name="Choi C."/>
            <person name="Clum A."/>
            <person name="Copeland A."/>
            <person name="Grisel N."/>
            <person name="Haridas S."/>
            <person name="Kipfer T."/>
            <person name="LaButti K."/>
            <person name="Lindquist E."/>
            <person name="Lipzen A."/>
            <person name="Maire R."/>
            <person name="Meier B."/>
            <person name="Mihaltcheva S."/>
            <person name="Molinier V."/>
            <person name="Murat C."/>
            <person name="Poggeler S."/>
            <person name="Quandt C.A."/>
            <person name="Sperisen C."/>
            <person name="Tritt A."/>
            <person name="Tisserant E."/>
            <person name="Crous P.W."/>
            <person name="Henrissat B."/>
            <person name="Nehls U."/>
            <person name="Egli S."/>
            <person name="Spatafora J.W."/>
            <person name="Grigoriev I.V."/>
            <person name="Martin F.M."/>
        </authorList>
    </citation>
    <scope>NUCLEOTIDE SEQUENCE [LARGE SCALE GENOMIC DNA]</scope>
    <source>
        <strain evidence="2 3">CBS 459.81</strain>
    </source>
</reference>
<gene>
    <name evidence="2" type="ORF">K432DRAFT_387289</name>
</gene>